<name>A0A494VVZ6_9SPHI</name>
<protein>
    <recommendedName>
        <fullName evidence="9">Polysaccharide biosynthesis protein C-terminal domain-containing protein</fullName>
    </recommendedName>
</protein>
<feature type="transmembrane region" description="Helical" evidence="6">
    <location>
        <begin position="12"/>
        <end position="35"/>
    </location>
</feature>
<proteinExistence type="predicted"/>
<comment type="subcellular location">
    <subcellularLocation>
        <location evidence="1">Cell membrane</location>
        <topology evidence="1">Multi-pass membrane protein</topology>
    </subcellularLocation>
</comment>
<keyword evidence="3 6" id="KW-0812">Transmembrane</keyword>
<evidence type="ECO:0000256" key="2">
    <source>
        <dbReference type="ARBA" id="ARBA00022475"/>
    </source>
</evidence>
<feature type="transmembrane region" description="Helical" evidence="6">
    <location>
        <begin position="148"/>
        <end position="166"/>
    </location>
</feature>
<dbReference type="RefSeq" id="WP_119408866.1">
    <property type="nucleotide sequence ID" value="NZ_CP032869.1"/>
</dbReference>
<dbReference type="EMBL" id="CP032869">
    <property type="protein sequence ID" value="AYL95162.1"/>
    <property type="molecule type" value="Genomic_DNA"/>
</dbReference>
<sequence>MFKKLLYSNTSWSLISNGLTAILGFVNLALIARIFTKDQAGMWFMLLTVYTLLEMLRSGWVQTPFIRFYVSAQHEDERRKLTGASWQLLLAFTLVISLFLLPALLFKSFDQPAFKLAKHYTVLWLLCALPFQLLQWQLQARSQFKKLAAIKIIFALLFSAFLLLQFKLKLDLEITVMFYGGIQLFIGMAGILVKWVRLGRWDADLSAERKKLSGFGKYSMLTMITSSLLRSSDQFIIAAWLGPSALALYAIPQKLVEAIEIPVRSFASVAMPAATALYHKHDSNSLRMLFYRQAGFLSFIILPLVAVLLLFPVPVVNLLGGGKYLQSAMLLRIFCCYALLIPLDRYCGLLLDAANRPGLNSLKVILMLIVNVVLDIAALSMGMGLYGVAAGSTITFLLGVIIGWGQLKDILCAFKPILFWREGITRSFNSFKNTPIPLK</sequence>
<feature type="transmembrane region" description="Helical" evidence="6">
    <location>
        <begin position="324"/>
        <end position="343"/>
    </location>
</feature>
<dbReference type="PANTHER" id="PTHR30250">
    <property type="entry name" value="PST FAMILY PREDICTED COLANIC ACID TRANSPORTER"/>
    <property type="match status" value="1"/>
</dbReference>
<dbReference type="KEGG" id="muh:HYN43_007575"/>
<evidence type="ECO:0008006" key="9">
    <source>
        <dbReference type="Google" id="ProtNLM"/>
    </source>
</evidence>
<evidence type="ECO:0000313" key="7">
    <source>
        <dbReference type="EMBL" id="AYL95162.1"/>
    </source>
</evidence>
<feature type="transmembrane region" description="Helical" evidence="6">
    <location>
        <begin position="388"/>
        <end position="407"/>
    </location>
</feature>
<keyword evidence="8" id="KW-1185">Reference proteome</keyword>
<keyword evidence="2" id="KW-1003">Cell membrane</keyword>
<evidence type="ECO:0000256" key="6">
    <source>
        <dbReference type="SAM" id="Phobius"/>
    </source>
</evidence>
<feature type="transmembrane region" description="Helical" evidence="6">
    <location>
        <begin position="117"/>
        <end position="136"/>
    </location>
</feature>
<feature type="transmembrane region" description="Helical" evidence="6">
    <location>
        <begin position="364"/>
        <end position="382"/>
    </location>
</feature>
<dbReference type="OrthoDB" id="629958at2"/>
<dbReference type="GO" id="GO:0005886">
    <property type="term" value="C:plasma membrane"/>
    <property type="evidence" value="ECO:0007669"/>
    <property type="project" value="UniProtKB-SubCell"/>
</dbReference>
<reference evidence="7 8" key="1">
    <citation type="submission" date="2018-10" db="EMBL/GenBank/DDBJ databases">
        <title>Genome sequencing of Mucilaginibacter sp. HYN0043.</title>
        <authorList>
            <person name="Kim M."/>
            <person name="Yi H."/>
        </authorList>
    </citation>
    <scope>NUCLEOTIDE SEQUENCE [LARGE SCALE GENOMIC DNA]</scope>
    <source>
        <strain evidence="7 8">HYN0043</strain>
    </source>
</reference>
<dbReference type="InterPro" id="IPR002797">
    <property type="entry name" value="Polysacc_synth"/>
</dbReference>
<gene>
    <name evidence="7" type="ORF">HYN43_007575</name>
</gene>
<evidence type="ECO:0000256" key="1">
    <source>
        <dbReference type="ARBA" id="ARBA00004651"/>
    </source>
</evidence>
<evidence type="ECO:0000256" key="3">
    <source>
        <dbReference type="ARBA" id="ARBA00022692"/>
    </source>
</evidence>
<keyword evidence="5 6" id="KW-0472">Membrane</keyword>
<feature type="transmembrane region" description="Helical" evidence="6">
    <location>
        <begin position="81"/>
        <end position="105"/>
    </location>
</feature>
<evidence type="ECO:0000313" key="8">
    <source>
        <dbReference type="Proteomes" id="UP000270046"/>
    </source>
</evidence>
<dbReference type="Proteomes" id="UP000270046">
    <property type="component" value="Chromosome"/>
</dbReference>
<dbReference type="AlphaFoldDB" id="A0A494VVZ6"/>
<dbReference type="InterPro" id="IPR050833">
    <property type="entry name" value="Poly_Biosynth_Transport"/>
</dbReference>
<evidence type="ECO:0000256" key="5">
    <source>
        <dbReference type="ARBA" id="ARBA00023136"/>
    </source>
</evidence>
<feature type="transmembrane region" description="Helical" evidence="6">
    <location>
        <begin position="290"/>
        <end position="312"/>
    </location>
</feature>
<feature type="transmembrane region" description="Helical" evidence="6">
    <location>
        <begin position="178"/>
        <end position="197"/>
    </location>
</feature>
<feature type="transmembrane region" description="Helical" evidence="6">
    <location>
        <begin position="41"/>
        <end position="60"/>
    </location>
</feature>
<keyword evidence="4 6" id="KW-1133">Transmembrane helix</keyword>
<dbReference type="PANTHER" id="PTHR30250:SF11">
    <property type="entry name" value="O-ANTIGEN TRANSPORTER-RELATED"/>
    <property type="match status" value="1"/>
</dbReference>
<evidence type="ECO:0000256" key="4">
    <source>
        <dbReference type="ARBA" id="ARBA00022989"/>
    </source>
</evidence>
<accession>A0A494VVZ6</accession>
<dbReference type="Pfam" id="PF01943">
    <property type="entry name" value="Polysacc_synt"/>
    <property type="match status" value="1"/>
</dbReference>
<organism evidence="7 8">
    <name type="scientific">Mucilaginibacter celer</name>
    <dbReference type="NCBI Taxonomy" id="2305508"/>
    <lineage>
        <taxon>Bacteria</taxon>
        <taxon>Pseudomonadati</taxon>
        <taxon>Bacteroidota</taxon>
        <taxon>Sphingobacteriia</taxon>
        <taxon>Sphingobacteriales</taxon>
        <taxon>Sphingobacteriaceae</taxon>
        <taxon>Mucilaginibacter</taxon>
    </lineage>
</organism>